<dbReference type="PANTHER" id="PTHR12858:SF2">
    <property type="entry name" value="RIBOSOME BIOGENESIS PROTEIN BMS1 HOMOLOG"/>
    <property type="match status" value="1"/>
</dbReference>
<dbReference type="GO" id="GO:0003924">
    <property type="term" value="F:GTPase activity"/>
    <property type="evidence" value="ECO:0007669"/>
    <property type="project" value="TreeGrafter"/>
</dbReference>
<dbReference type="PROSITE" id="PS51714">
    <property type="entry name" value="G_BMS1"/>
    <property type="match status" value="1"/>
</dbReference>
<evidence type="ECO:0000256" key="1">
    <source>
        <dbReference type="ARBA" id="ARBA00004604"/>
    </source>
</evidence>
<dbReference type="InterPro" id="IPR007034">
    <property type="entry name" value="BMS1_TSR1_C"/>
</dbReference>
<dbReference type="SMART" id="SM00785">
    <property type="entry name" value="AARP2CN"/>
    <property type="match status" value="1"/>
</dbReference>
<feature type="region of interest" description="Disordered" evidence="11">
    <location>
        <begin position="1295"/>
        <end position="1324"/>
    </location>
</feature>
<evidence type="ECO:0000256" key="6">
    <source>
        <dbReference type="ARBA" id="ARBA00022840"/>
    </source>
</evidence>
<dbReference type="Pfam" id="PF22298">
    <property type="entry name" value="Tsr1_G-like"/>
    <property type="match status" value="1"/>
</dbReference>
<evidence type="ECO:0000313" key="14">
    <source>
        <dbReference type="Proteomes" id="UP000219799"/>
    </source>
</evidence>
<evidence type="ECO:0000256" key="11">
    <source>
        <dbReference type="SAM" id="MobiDB-lite"/>
    </source>
</evidence>
<accession>A0A1C3K9P1</accession>
<feature type="region of interest" description="Disordered" evidence="11">
    <location>
        <begin position="392"/>
        <end position="489"/>
    </location>
</feature>
<reference evidence="13 14" key="1">
    <citation type="submission" date="2016-06" db="EMBL/GenBank/DDBJ databases">
        <authorList>
            <consortium name="Pathogen Informatics"/>
        </authorList>
    </citation>
    <scope>NUCLEOTIDE SEQUENCE [LARGE SCALE GENOMIC DNA]</scope>
    <source>
        <strain evidence="13">PmlGA01</strain>
    </source>
</reference>
<keyword evidence="2" id="KW-0690">Ribosome biogenesis</keyword>
<dbReference type="PANTHER" id="PTHR12858">
    <property type="entry name" value="RIBOSOME BIOGENESIS PROTEIN"/>
    <property type="match status" value="1"/>
</dbReference>
<dbReference type="InterPro" id="IPR012948">
    <property type="entry name" value="AARP2CN"/>
</dbReference>
<dbReference type="Gene3D" id="3.40.50.300">
    <property type="entry name" value="P-loop containing nucleotide triphosphate hydrolases"/>
    <property type="match status" value="1"/>
</dbReference>
<feature type="compositionally biased region" description="Low complexity" evidence="11">
    <location>
        <begin position="271"/>
        <end position="284"/>
    </location>
</feature>
<dbReference type="GO" id="GO:0005654">
    <property type="term" value="C:nucleoplasm"/>
    <property type="evidence" value="ECO:0007669"/>
    <property type="project" value="UniProtKB-ARBA"/>
</dbReference>
<keyword evidence="7" id="KW-0342">GTP-binding</keyword>
<feature type="compositionally biased region" description="Low complexity" evidence="11">
    <location>
        <begin position="436"/>
        <end position="446"/>
    </location>
</feature>
<dbReference type="GO" id="GO:0005525">
    <property type="term" value="F:GTP binding"/>
    <property type="evidence" value="ECO:0007669"/>
    <property type="project" value="UniProtKB-KW"/>
</dbReference>
<name>A0A1C3K9P1_PLAMA</name>
<dbReference type="EMBL" id="LT594490">
    <property type="protein sequence ID" value="SBT70236.1"/>
    <property type="molecule type" value="Genomic_DNA"/>
</dbReference>
<evidence type="ECO:0000256" key="5">
    <source>
        <dbReference type="ARBA" id="ARBA00022801"/>
    </source>
</evidence>
<dbReference type="Proteomes" id="UP000219799">
    <property type="component" value="Chromosome 2"/>
</dbReference>
<evidence type="ECO:0000313" key="13">
    <source>
        <dbReference type="EMBL" id="SBT70236.1"/>
    </source>
</evidence>
<dbReference type="Pfam" id="PF08142">
    <property type="entry name" value="AARP2CN"/>
    <property type="match status" value="1"/>
</dbReference>
<dbReference type="GO" id="GO:0000479">
    <property type="term" value="P:endonucleolytic cleavage of tricistronic rRNA transcript (SSU-rRNA, 5.8S rRNA, LSU-rRNA)"/>
    <property type="evidence" value="ECO:0007669"/>
    <property type="project" value="TreeGrafter"/>
</dbReference>
<comment type="subcellular location">
    <subcellularLocation>
        <location evidence="1">Nucleus</location>
        <location evidence="1">Nucleolus</location>
    </subcellularLocation>
</comment>
<dbReference type="SMART" id="SM01362">
    <property type="entry name" value="DUF663"/>
    <property type="match status" value="1"/>
</dbReference>
<evidence type="ECO:0000256" key="10">
    <source>
        <dbReference type="ARBA" id="ARBA00061391"/>
    </source>
</evidence>
<dbReference type="VEuPathDB" id="PlasmoDB:PmUG01_02017000"/>
<protein>
    <submittedName>
        <fullName evidence="13">Small ribosomal subunit assembling AARP2 protein, putative</fullName>
    </submittedName>
</protein>
<keyword evidence="4" id="KW-0547">Nucleotide-binding</keyword>
<comment type="catalytic activity">
    <reaction evidence="9">
        <text>GTP + H2O = GDP + phosphate + H(+)</text>
        <dbReference type="Rhea" id="RHEA:19669"/>
        <dbReference type="ChEBI" id="CHEBI:15377"/>
        <dbReference type="ChEBI" id="CHEBI:15378"/>
        <dbReference type="ChEBI" id="CHEBI:37565"/>
        <dbReference type="ChEBI" id="CHEBI:43474"/>
        <dbReference type="ChEBI" id="CHEBI:58189"/>
    </reaction>
    <physiologicalReaction direction="left-to-right" evidence="9">
        <dbReference type="Rhea" id="RHEA:19670"/>
    </physiologicalReaction>
</comment>
<feature type="compositionally biased region" description="Acidic residues" evidence="11">
    <location>
        <begin position="393"/>
        <end position="409"/>
    </location>
</feature>
<keyword evidence="6" id="KW-0067">ATP-binding</keyword>
<evidence type="ECO:0000256" key="7">
    <source>
        <dbReference type="ARBA" id="ARBA00023134"/>
    </source>
</evidence>
<dbReference type="GO" id="GO:0000462">
    <property type="term" value="P:maturation of SSU-rRNA from tricistronic rRNA transcript (SSU-rRNA, 5.8S rRNA, LSU-rRNA)"/>
    <property type="evidence" value="ECO:0007669"/>
    <property type="project" value="TreeGrafter"/>
</dbReference>
<dbReference type="SUPFAM" id="SSF52540">
    <property type="entry name" value="P-loop containing nucleoside triphosphate hydrolases"/>
    <property type="match status" value="1"/>
</dbReference>
<dbReference type="GO" id="GO:0034511">
    <property type="term" value="F:U3 snoRNA binding"/>
    <property type="evidence" value="ECO:0007669"/>
    <property type="project" value="TreeGrafter"/>
</dbReference>
<organism evidence="13 14">
    <name type="scientific">Plasmodium malariae</name>
    <dbReference type="NCBI Taxonomy" id="5858"/>
    <lineage>
        <taxon>Eukaryota</taxon>
        <taxon>Sar</taxon>
        <taxon>Alveolata</taxon>
        <taxon>Apicomplexa</taxon>
        <taxon>Aconoidasida</taxon>
        <taxon>Haemosporida</taxon>
        <taxon>Plasmodiidae</taxon>
        <taxon>Plasmodium</taxon>
        <taxon>Plasmodium (Plasmodium)</taxon>
    </lineage>
</organism>
<proteinExistence type="inferred from homology"/>
<dbReference type="InterPro" id="IPR030387">
    <property type="entry name" value="G_Bms1/Tsr1_dom"/>
</dbReference>
<feature type="compositionally biased region" description="Basic residues" evidence="11">
    <location>
        <begin position="1309"/>
        <end position="1324"/>
    </location>
</feature>
<evidence type="ECO:0000256" key="8">
    <source>
        <dbReference type="ARBA" id="ARBA00023242"/>
    </source>
</evidence>
<gene>
    <name evidence="13" type="primary">AARP2</name>
    <name evidence="13" type="ORF">PMLGA01_020010800</name>
</gene>
<dbReference type="GO" id="GO:0030686">
    <property type="term" value="C:90S preribosome"/>
    <property type="evidence" value="ECO:0007669"/>
    <property type="project" value="TreeGrafter"/>
</dbReference>
<dbReference type="FunFam" id="3.40.50.300:FF:000105">
    <property type="entry name" value="BMS1 ribosome biogenesis factor"/>
    <property type="match status" value="1"/>
</dbReference>
<evidence type="ECO:0000256" key="2">
    <source>
        <dbReference type="ARBA" id="ARBA00022517"/>
    </source>
</evidence>
<evidence type="ECO:0000256" key="9">
    <source>
        <dbReference type="ARBA" id="ARBA00049117"/>
    </source>
</evidence>
<dbReference type="InterPro" id="IPR027417">
    <property type="entry name" value="P-loop_NTPase"/>
</dbReference>
<evidence type="ECO:0000256" key="3">
    <source>
        <dbReference type="ARBA" id="ARBA00022553"/>
    </source>
</evidence>
<dbReference type="InterPro" id="IPR039761">
    <property type="entry name" value="Bms1/Tsr1"/>
</dbReference>
<feature type="region of interest" description="Disordered" evidence="11">
    <location>
        <begin position="271"/>
        <end position="293"/>
    </location>
</feature>
<evidence type="ECO:0000259" key="12">
    <source>
        <dbReference type="PROSITE" id="PS51714"/>
    </source>
</evidence>
<keyword evidence="5" id="KW-0378">Hydrolase</keyword>
<keyword evidence="8" id="KW-0539">Nucleus</keyword>
<feature type="region of interest" description="Disordered" evidence="11">
    <location>
        <begin position="1"/>
        <end position="20"/>
    </location>
</feature>
<dbReference type="GO" id="GO:0005524">
    <property type="term" value="F:ATP binding"/>
    <property type="evidence" value="ECO:0007669"/>
    <property type="project" value="UniProtKB-KW"/>
</dbReference>
<evidence type="ECO:0000256" key="4">
    <source>
        <dbReference type="ARBA" id="ARBA00022741"/>
    </source>
</evidence>
<keyword evidence="3" id="KW-0597">Phosphoprotein</keyword>
<comment type="similarity">
    <text evidence="10">Belongs to the TRAFAC class translation factor GTPase superfamily. Bms1-like GTPase family. BMS1 subfamily.</text>
</comment>
<sequence>MEEKRKHHKKKKVGKKAKKKKINKNVIHNKKYHKAYAFSGGINSAHRRKQHLFELEEKKLRVPKHFKEGSKNSPLIVAIQGAKGVGKSTLLKSLLKHYVGITVNEVNNGPISIFTKNGRRYTFIETKDDILAMIDVAKIADICLLVIDGNFGFELETLEFISILNTHGMPKVLGVVTNLDKFKDSKSIRKRKKKLTKRFAEELVEGSKIFFLSGIQNNRYNKTEIRNLCKFLSVVKKPLISWRDQHGYMLALRVDVEEAKENEFSYSSDIVSNSSTSNAASTTNGRGKEDKNTDLTNFLANANKHITVYIEGYVYGSKIYKNQTIHIPNMGDVKIENIQVLQDPFKYDEQKKKTNIYAPMSDIGNVVFDFDNMYIHIPKNKINFTRRELLMGGEEEEEEEEGKEEEEEGTEGKEEEGKEEEEEGTEEEEEGKEGNVGDYSDSGSDSGSDDGSEEGGVSSRVKVGSSEGKESYAKVGKKNKAHTKGTNQKYMTESIKMIRDLQNSKYIFSKHSEEGDKLILFDDRNDEQTRGVVDVRRKAPSNVFVSEKQKKKKLADDYVNEKAEEYNKLKHILFEKKNKDEDDYYYAEGVSISSDDEKKYGDGWKYEADKSYKDGGRNEEDKNYKDCGKYKDDKNYNDGNQDEKFSKFYRTYGLKRDIREEKSASAFPDQGTVEDTSTNNRSEVNGVMEKERKVCSPIETTMDLRYYSEDYKIAEILAFDNKVNIDSFVYDYKYINRKNSYLYYKGDIINILKEEKSKVHDEFLPGDQINRYMYKTLLSTDIVQDNNVNRKYSYMNEDNYYYNYQDTFKCTTDNIFIFNNLTVSLVDIADHALVENFFFIYGSVYSMYFGRGERSDGDMGGELDGELRGEVNGELRGEVNGEVDGGVDGEIDGKLNEHEDDPIADRLSHLSPEKSWKREKAERELQMEKYKETEEVGALSNAYGSAANIGEYGRIEIRIEKSKLGILKNGLIICGGLQSYEEKDSYVHCRIKKHRWFPKLLRSNDPLIFSVGWRKFQSIPTYSINERNNVRIRYLKYTTEHMHCNCTFYGPLAGVNSGILALYNYKKTPFYRICINGVIIETNNNINIMKKLKLIGEPYKIYKNTAFIKNMFNSDLEVCKFINCPVVTPSGIKGLIKNKLDDKGNFRCTFADKIRISDIVILKLYVNVKIKKYYNYDIENKLRSINELRYIYNIYVNHTSGNYRKTPFRHFYHSKIHINPKLLKELPYKTKPKLFKKVQHSNQINKKKEQQKDQINFHALENPKLAARWYQMLHTIKKNMIEKKKEKSKLAYHNKLKNKLKMEQEKQKVIKSRKKLSYKKSRKP</sequence>
<feature type="domain" description="Bms1-type G" evidence="12">
    <location>
        <begin position="73"/>
        <end position="238"/>
    </location>
</feature>
<dbReference type="Pfam" id="PF04950">
    <property type="entry name" value="RIBIOP_C"/>
    <property type="match status" value="1"/>
</dbReference>
<feature type="compositionally biased region" description="Low complexity" evidence="11">
    <location>
        <begin position="455"/>
        <end position="466"/>
    </location>
</feature>
<dbReference type="GO" id="GO:0032040">
    <property type="term" value="C:small-subunit processome"/>
    <property type="evidence" value="ECO:0007669"/>
    <property type="project" value="UniProtKB-ARBA"/>
</dbReference>
<feature type="compositionally biased region" description="Acidic residues" evidence="11">
    <location>
        <begin position="417"/>
        <end position="431"/>
    </location>
</feature>